<comment type="caution">
    <text evidence="1">The sequence shown here is derived from an EMBL/GenBank/DDBJ whole genome shotgun (WGS) entry which is preliminary data.</text>
</comment>
<evidence type="ECO:0000313" key="1">
    <source>
        <dbReference type="EMBL" id="OBZ69859.1"/>
    </source>
</evidence>
<sequence>MFVSFRQKEESFEERRVQDYLHAYRTTGRPPAPCPQVPIDPQARAALRLPPLFEPHVEAITNLSGRGSPTASGSPEPPLDVQSIVAQPEYKQFSFEEMRWLAYRSGHKYATIPLPRPPTSTPSMNGGGDIFQSICAFPQYDKHSFEELRVAYLRSGRELTSAEIIAQNAVLKLTVP</sequence>
<dbReference type="EMBL" id="LUGG01000015">
    <property type="protein sequence ID" value="OBZ69859.1"/>
    <property type="molecule type" value="Genomic_DNA"/>
</dbReference>
<reference evidence="1 2" key="1">
    <citation type="submission" date="2016-03" db="EMBL/GenBank/DDBJ databases">
        <title>Whole genome sequencing of Grifola frondosa 9006-11.</title>
        <authorList>
            <person name="Min B."/>
            <person name="Park H."/>
            <person name="Kim J.-G."/>
            <person name="Cho H."/>
            <person name="Oh Y.-L."/>
            <person name="Kong W.-S."/>
            <person name="Choi I.-G."/>
        </authorList>
    </citation>
    <scope>NUCLEOTIDE SEQUENCE [LARGE SCALE GENOMIC DNA]</scope>
    <source>
        <strain evidence="1 2">9006-11</strain>
    </source>
</reference>
<name>A0A1C7M0K3_GRIFR</name>
<accession>A0A1C7M0K3</accession>
<gene>
    <name evidence="1" type="ORF">A0H81_10149</name>
</gene>
<evidence type="ECO:0000313" key="2">
    <source>
        <dbReference type="Proteomes" id="UP000092993"/>
    </source>
</evidence>
<proteinExistence type="predicted"/>
<protein>
    <submittedName>
        <fullName evidence="1">Uncharacterized protein</fullName>
    </submittedName>
</protein>
<dbReference type="Gene3D" id="1.10.10.2360">
    <property type="match status" value="2"/>
</dbReference>
<keyword evidence="2" id="KW-1185">Reference proteome</keyword>
<dbReference type="Proteomes" id="UP000092993">
    <property type="component" value="Unassembled WGS sequence"/>
</dbReference>
<dbReference type="AlphaFoldDB" id="A0A1C7M0K3"/>
<dbReference type="OrthoDB" id="3234974at2759"/>
<organism evidence="1 2">
    <name type="scientific">Grifola frondosa</name>
    <name type="common">Maitake</name>
    <name type="synonym">Polyporus frondosus</name>
    <dbReference type="NCBI Taxonomy" id="5627"/>
    <lineage>
        <taxon>Eukaryota</taxon>
        <taxon>Fungi</taxon>
        <taxon>Dikarya</taxon>
        <taxon>Basidiomycota</taxon>
        <taxon>Agaricomycotina</taxon>
        <taxon>Agaricomycetes</taxon>
        <taxon>Polyporales</taxon>
        <taxon>Grifolaceae</taxon>
        <taxon>Grifola</taxon>
    </lineage>
</organism>